<dbReference type="InterPro" id="IPR041664">
    <property type="entry name" value="AAA_16"/>
</dbReference>
<dbReference type="InterPro" id="IPR003593">
    <property type="entry name" value="AAA+_ATPase"/>
</dbReference>
<dbReference type="SUPFAM" id="SSF52540">
    <property type="entry name" value="P-loop containing nucleoside triphosphate hydrolases"/>
    <property type="match status" value="1"/>
</dbReference>
<protein>
    <submittedName>
        <fullName evidence="4">ATP/maltotriose-dependent transcriptional regulator MalT</fullName>
    </submittedName>
</protein>
<dbReference type="InterPro" id="IPR000792">
    <property type="entry name" value="Tscrpt_reg_LuxR_C"/>
</dbReference>
<evidence type="ECO:0000256" key="1">
    <source>
        <dbReference type="ARBA" id="ARBA00022741"/>
    </source>
</evidence>
<dbReference type="SMART" id="SM00382">
    <property type="entry name" value="AAA"/>
    <property type="match status" value="1"/>
</dbReference>
<evidence type="ECO:0000313" key="5">
    <source>
        <dbReference type="Proteomes" id="UP001519295"/>
    </source>
</evidence>
<sequence>MDTERPPMVGRAAERARIAAVLRAARDGRGTLLLATGEPGIGKSTLAATAAADARRAGCEVVCGRCRETPGAPAFHPWTEVVRALAAGAPAGDLAPLLVGHPSAVDRFQLFEAVTELLVRRTRPLLVVLDDLHRADEASLLLLDHLLPALDDAPVVLFGTCRDGGATRPPGLTTVTGRSSVGVFRLAGLSTAEAGELVEQLAPGAADPERLRARCAGNPYFMTELLRDVGAGELPVTVAAALAARVDRLPPQTRVALDAGAVLGREFAAGEVARLLGPARPAVDEVTLTGAHGDASGPADADVERALAPAVADRLLTGTGRGYRFAHVLVRDALHAGCPSARRTALHDRAAGLAGLQVSERAEHAGQVLRSGAERERAARLAVAAAAEATARLAFEEEHAWLRRALEHTGPEDRFELLLAAGAAAGRAGRGQAARDAHEQAWRLAGDRPGMRPATVALGLGEVVDNAGAVDAGLVRMLERALDLLPPSARATRVALLARLAVEIYWGPRLPEARTVARDAVAAARRLGDSRTLTGALAARQYVLRGPGDRAERIRTGRELVGHAAEHGDVPAEVAARRLLVADAFGTSPEAVETELGALEALAEQTRRPLARWYAMVFRTALACLREPAGDALAAIAATERLGERIGARPAAMYATVQRVAVLRGTDRAEETEPALRAMIAAYPRLATLRCGLTLLLAGTGRERDATASLESLTADGCAALPRDALWLSAVVQLAETAAALGNRDAAATLYAVLQPHRGEVVLQGLVAWLGAVDHHLGLLAATLGRSGEADDLLAAGARTHREWSASALLVRRAPIASAAGLTRREREVLDLVATGAPNKQIARRLGISVHTVERHLANGYVKLGARNRAEATAHVLRGRC</sequence>
<dbReference type="Gene3D" id="3.40.50.300">
    <property type="entry name" value="P-loop containing nucleotide triphosphate hydrolases"/>
    <property type="match status" value="1"/>
</dbReference>
<dbReference type="InterPro" id="IPR036388">
    <property type="entry name" value="WH-like_DNA-bd_sf"/>
</dbReference>
<dbReference type="Proteomes" id="UP001519295">
    <property type="component" value="Unassembled WGS sequence"/>
</dbReference>
<name>A0ABS4VT64_9PSEU</name>
<dbReference type="SMART" id="SM00421">
    <property type="entry name" value="HTH_LUXR"/>
    <property type="match status" value="1"/>
</dbReference>
<keyword evidence="5" id="KW-1185">Reference proteome</keyword>
<dbReference type="InterPro" id="IPR016032">
    <property type="entry name" value="Sig_transdc_resp-reg_C-effctor"/>
</dbReference>
<proteinExistence type="predicted"/>
<dbReference type="Pfam" id="PF00196">
    <property type="entry name" value="GerE"/>
    <property type="match status" value="1"/>
</dbReference>
<dbReference type="CDD" id="cd06170">
    <property type="entry name" value="LuxR_C_like"/>
    <property type="match status" value="1"/>
</dbReference>
<dbReference type="EMBL" id="JAGINU010000001">
    <property type="protein sequence ID" value="MBP2367117.1"/>
    <property type="molecule type" value="Genomic_DNA"/>
</dbReference>
<dbReference type="PANTHER" id="PTHR16305:SF28">
    <property type="entry name" value="GUANYLATE CYCLASE DOMAIN-CONTAINING PROTEIN"/>
    <property type="match status" value="1"/>
</dbReference>
<dbReference type="SUPFAM" id="SSF46894">
    <property type="entry name" value="C-terminal effector domain of the bipartite response regulators"/>
    <property type="match status" value="1"/>
</dbReference>
<evidence type="ECO:0000259" key="3">
    <source>
        <dbReference type="PROSITE" id="PS50043"/>
    </source>
</evidence>
<reference evidence="4 5" key="1">
    <citation type="submission" date="2021-03" db="EMBL/GenBank/DDBJ databases">
        <title>Sequencing the genomes of 1000 actinobacteria strains.</title>
        <authorList>
            <person name="Klenk H.-P."/>
        </authorList>
    </citation>
    <scope>NUCLEOTIDE SEQUENCE [LARGE SCALE GENOMIC DNA]</scope>
    <source>
        <strain evidence="4 5">DSM 45256</strain>
    </source>
</reference>
<dbReference type="RefSeq" id="WP_210027232.1">
    <property type="nucleotide sequence ID" value="NZ_JAGINU010000001.1"/>
</dbReference>
<dbReference type="PANTHER" id="PTHR16305">
    <property type="entry name" value="TESTICULAR SOLUBLE ADENYLYL CYCLASE"/>
    <property type="match status" value="1"/>
</dbReference>
<gene>
    <name evidence="4" type="ORF">JOF36_002813</name>
</gene>
<dbReference type="PROSITE" id="PS50043">
    <property type="entry name" value="HTH_LUXR_2"/>
    <property type="match status" value="1"/>
</dbReference>
<keyword evidence="1" id="KW-0547">Nucleotide-binding</keyword>
<keyword evidence="2" id="KW-0067">ATP-binding</keyword>
<dbReference type="InterPro" id="IPR027417">
    <property type="entry name" value="P-loop_NTPase"/>
</dbReference>
<accession>A0ABS4VT64</accession>
<dbReference type="PRINTS" id="PR00038">
    <property type="entry name" value="HTHLUXR"/>
</dbReference>
<dbReference type="Pfam" id="PF13191">
    <property type="entry name" value="AAA_16"/>
    <property type="match status" value="1"/>
</dbReference>
<evidence type="ECO:0000256" key="2">
    <source>
        <dbReference type="ARBA" id="ARBA00022840"/>
    </source>
</evidence>
<feature type="domain" description="HTH luxR-type" evidence="3">
    <location>
        <begin position="815"/>
        <end position="880"/>
    </location>
</feature>
<dbReference type="Gene3D" id="1.10.10.10">
    <property type="entry name" value="Winged helix-like DNA-binding domain superfamily/Winged helix DNA-binding domain"/>
    <property type="match status" value="1"/>
</dbReference>
<evidence type="ECO:0000313" key="4">
    <source>
        <dbReference type="EMBL" id="MBP2367117.1"/>
    </source>
</evidence>
<comment type="caution">
    <text evidence="4">The sequence shown here is derived from an EMBL/GenBank/DDBJ whole genome shotgun (WGS) entry which is preliminary data.</text>
</comment>
<organism evidence="4 5">
    <name type="scientific">Pseudonocardia parietis</name>
    <dbReference type="NCBI Taxonomy" id="570936"/>
    <lineage>
        <taxon>Bacteria</taxon>
        <taxon>Bacillati</taxon>
        <taxon>Actinomycetota</taxon>
        <taxon>Actinomycetes</taxon>
        <taxon>Pseudonocardiales</taxon>
        <taxon>Pseudonocardiaceae</taxon>
        <taxon>Pseudonocardia</taxon>
    </lineage>
</organism>